<evidence type="ECO:0008006" key="4">
    <source>
        <dbReference type="Google" id="ProtNLM"/>
    </source>
</evidence>
<name>D4XUY4_9BACT</name>
<evidence type="ECO:0000256" key="1">
    <source>
        <dbReference type="SAM" id="SignalP"/>
    </source>
</evidence>
<evidence type="ECO:0000313" key="2">
    <source>
        <dbReference type="EMBL" id="EFF41829.1"/>
    </source>
</evidence>
<dbReference type="AlphaFoldDB" id="D4XUY4"/>
<feature type="signal peptide" evidence="1">
    <location>
        <begin position="1"/>
        <end position="27"/>
    </location>
</feature>
<sequence>MAKKKIKILLTTSLVLGTSAFFSTSCASYRTEYGAQTEELNFVRTFYGINPFFNSVNDANRVLASEVKEDEIEYENIQRGYYVETLSIIPNDELGEVEVYFKVVHNSLEKKDAKVLSGFRREVVDTKRIEEAVSNVRLDYNSSVIAANEFIENTLNADVSYNLIKNNIIDNIRENNKKIEALKNQTDPSLLFEAYKKGTIEVDKTLKESRINIVMF</sequence>
<proteinExistence type="predicted"/>
<evidence type="ECO:0000313" key="3">
    <source>
        <dbReference type="Proteomes" id="UP000004757"/>
    </source>
</evidence>
<accession>D4XUY4</accession>
<feature type="chain" id="PRO_5003067776" description="Lipoprotein" evidence="1">
    <location>
        <begin position="28"/>
        <end position="216"/>
    </location>
</feature>
<gene>
    <name evidence="2" type="ORF">MALL_0141</name>
</gene>
<comment type="caution">
    <text evidence="2">The sequence shown here is derived from an EMBL/GenBank/DDBJ whole genome shotgun (WGS) entry which is preliminary data.</text>
</comment>
<dbReference type="Proteomes" id="UP000004757">
    <property type="component" value="Unassembled WGS sequence"/>
</dbReference>
<dbReference type="RefSeq" id="WP_005683105.1">
    <property type="nucleotide sequence ID" value="NZ_ADNC01000002.1"/>
</dbReference>
<protein>
    <recommendedName>
        <fullName evidence="4">Lipoprotein</fullName>
    </recommendedName>
</protein>
<reference evidence="2 3" key="1">
    <citation type="submission" date="2010-03" db="EMBL/GenBank/DDBJ databases">
        <authorList>
            <person name="Glass J.I."/>
            <person name="Benders G.A."/>
            <person name="Durkin A.S."/>
            <person name="Farmerie W.G."/>
            <person name="Hlavinka K."/>
            <person name="Hostetler J."/>
            <person name="Jackson J."/>
            <person name="May M.A."/>
            <person name="Miller R.H."/>
            <person name="Paralanov V."/>
            <person name="Radune D."/>
            <person name="Szczypinski B."/>
            <person name="Brown D.R."/>
        </authorList>
    </citation>
    <scope>NUCLEOTIDE SEQUENCE [LARGE SCALE GENOMIC DNA]</scope>
    <source>
        <strain evidence="2 3">A21JP2</strain>
    </source>
</reference>
<keyword evidence="1" id="KW-0732">Signal</keyword>
<organism evidence="2 3">
    <name type="scientific">Mycoplasmopsis alligatoris A21JP2</name>
    <dbReference type="NCBI Taxonomy" id="747682"/>
    <lineage>
        <taxon>Bacteria</taxon>
        <taxon>Bacillati</taxon>
        <taxon>Mycoplasmatota</taxon>
        <taxon>Mycoplasmoidales</taxon>
        <taxon>Metamycoplasmataceae</taxon>
        <taxon>Mycoplasmopsis</taxon>
    </lineage>
</organism>
<keyword evidence="3" id="KW-1185">Reference proteome</keyword>
<dbReference type="PROSITE" id="PS51257">
    <property type="entry name" value="PROKAR_LIPOPROTEIN"/>
    <property type="match status" value="1"/>
</dbReference>
<dbReference type="EMBL" id="ADNC01000002">
    <property type="protein sequence ID" value="EFF41829.1"/>
    <property type="molecule type" value="Genomic_DNA"/>
</dbReference>
<dbReference type="STRING" id="747682.MALL_0141"/>